<sequence>MKYNNYILLGIAFTALPVSIQAQTQPKDTTVNRTVIVEQQYNPDIMDAAKVNVLPKVEEPSVSKKEVEYATFTPPATSIPAGTIGAYTGKEIQPGFIPGYVRLGYGNYGNLDVLANYLFRLSDRDKLNVNFKMDGMDGTLDMPFGDTRKWNAFYYRTRANVDYVHQFAKLDLNVAGNFGLSNFNYEPYGFKKQKFTSGDVHFGVKSTDETLPLQYRAETNLMLYGRQQCQLFGGVNETLIRTLATVSGSISDEQTVAIGFAMNNLIYGNELKENKDRIKNIFKSRTTLDLNPYYELNDDSWRVHVGANVDLSFGNGKAVRVSPDVKAQYVFSDSYVLYAKATGGRQLNDFRRLETYNPYLDPGQAVRDTYEQLNAGLGFKASPTPGLWFDIFGGYQNLKDDLYQSADQWIGGSGANYIALGQTNTDNFYAGIKASYEYKDLFAISAGGTYYHWNADAQTTGSKSSDYNEALLMKPEFDLGIHTEIHPIAALWLNAGYQYTRRAERYTGLYAKSIPAVSNLSLGATYRIFKGISAYVKADNLLNKKYQYYLYYPVEGINFVGGLSFRF</sequence>
<dbReference type="AlphaFoldDB" id="A0A015TVB6"/>
<dbReference type="InterPro" id="IPR039426">
    <property type="entry name" value="TonB-dep_rcpt-like"/>
</dbReference>
<feature type="chain" id="PRO_5001476726" evidence="8">
    <location>
        <begin position="25"/>
        <end position="567"/>
    </location>
</feature>
<dbReference type="PANTHER" id="PTHR30069">
    <property type="entry name" value="TONB-DEPENDENT OUTER MEMBRANE RECEPTOR"/>
    <property type="match status" value="1"/>
</dbReference>
<dbReference type="GO" id="GO:0009279">
    <property type="term" value="C:cell outer membrane"/>
    <property type="evidence" value="ECO:0007669"/>
    <property type="project" value="UniProtKB-SubCell"/>
</dbReference>
<evidence type="ECO:0000256" key="5">
    <source>
        <dbReference type="ARBA" id="ARBA00022729"/>
    </source>
</evidence>
<evidence type="ECO:0000256" key="4">
    <source>
        <dbReference type="ARBA" id="ARBA00022692"/>
    </source>
</evidence>
<protein>
    <submittedName>
        <fullName evidence="9">TonB dependent receptor family protein</fullName>
    </submittedName>
</protein>
<name>A0A015TVB6_BACFG</name>
<dbReference type="Proteomes" id="UP000020773">
    <property type="component" value="Unassembled WGS sequence"/>
</dbReference>
<feature type="signal peptide" evidence="8">
    <location>
        <begin position="1"/>
        <end position="24"/>
    </location>
</feature>
<dbReference type="GO" id="GO:0015344">
    <property type="term" value="F:siderophore uptake transmembrane transporter activity"/>
    <property type="evidence" value="ECO:0007669"/>
    <property type="project" value="TreeGrafter"/>
</dbReference>
<proteinExistence type="predicted"/>
<comment type="subcellular location">
    <subcellularLocation>
        <location evidence="1">Cell outer membrane</location>
        <topology evidence="1">Multi-pass membrane protein</topology>
    </subcellularLocation>
</comment>
<organism evidence="9 10">
    <name type="scientific">Bacteroides fragilis str. 3998T(B)3</name>
    <dbReference type="NCBI Taxonomy" id="1339316"/>
    <lineage>
        <taxon>Bacteria</taxon>
        <taxon>Pseudomonadati</taxon>
        <taxon>Bacteroidota</taxon>
        <taxon>Bacteroidia</taxon>
        <taxon>Bacteroidales</taxon>
        <taxon>Bacteroidaceae</taxon>
        <taxon>Bacteroides</taxon>
    </lineage>
</organism>
<comment type="caution">
    <text evidence="9">The sequence shown here is derived from an EMBL/GenBank/DDBJ whole genome shotgun (WGS) entry which is preliminary data.</text>
</comment>
<dbReference type="EMBL" id="JGDB01000283">
    <property type="protein sequence ID" value="EXY88364.1"/>
    <property type="molecule type" value="Genomic_DNA"/>
</dbReference>
<keyword evidence="5 8" id="KW-0732">Signal</keyword>
<evidence type="ECO:0000256" key="1">
    <source>
        <dbReference type="ARBA" id="ARBA00004571"/>
    </source>
</evidence>
<evidence type="ECO:0000313" key="10">
    <source>
        <dbReference type="Proteomes" id="UP000020773"/>
    </source>
</evidence>
<evidence type="ECO:0000256" key="7">
    <source>
        <dbReference type="ARBA" id="ARBA00023237"/>
    </source>
</evidence>
<evidence type="ECO:0000313" key="9">
    <source>
        <dbReference type="EMBL" id="EXY88364.1"/>
    </source>
</evidence>
<dbReference type="PATRIC" id="fig|1339316.3.peg.4741"/>
<dbReference type="PANTHER" id="PTHR30069:SF29">
    <property type="entry name" value="HEMOGLOBIN AND HEMOGLOBIN-HAPTOGLOBIN-BINDING PROTEIN 1-RELATED"/>
    <property type="match status" value="1"/>
</dbReference>
<dbReference type="GO" id="GO:0044718">
    <property type="term" value="P:siderophore transmembrane transport"/>
    <property type="evidence" value="ECO:0007669"/>
    <property type="project" value="TreeGrafter"/>
</dbReference>
<keyword evidence="7" id="KW-0998">Cell outer membrane</keyword>
<dbReference type="Gene3D" id="2.40.170.20">
    <property type="entry name" value="TonB-dependent receptor, beta-barrel domain"/>
    <property type="match status" value="1"/>
</dbReference>
<keyword evidence="9" id="KW-0675">Receptor</keyword>
<evidence type="ECO:0000256" key="8">
    <source>
        <dbReference type="SAM" id="SignalP"/>
    </source>
</evidence>
<keyword evidence="3" id="KW-1134">Transmembrane beta strand</keyword>
<keyword evidence="2" id="KW-0813">Transport</keyword>
<evidence type="ECO:0000256" key="3">
    <source>
        <dbReference type="ARBA" id="ARBA00022452"/>
    </source>
</evidence>
<dbReference type="RefSeq" id="WP_042971707.1">
    <property type="nucleotide sequence ID" value="NZ_JGDB01000283.1"/>
</dbReference>
<accession>A0A015TVB6</accession>
<keyword evidence="6" id="KW-0472">Membrane</keyword>
<reference evidence="9 10" key="1">
    <citation type="submission" date="2014-02" db="EMBL/GenBank/DDBJ databases">
        <authorList>
            <person name="Sears C."/>
            <person name="Carroll K."/>
            <person name="Sack B.R."/>
            <person name="Qadri F."/>
            <person name="Myers L.L."/>
            <person name="Chung G.-T."/>
            <person name="Escheverria P."/>
            <person name="Fraser C.M."/>
            <person name="Sadzewicz L."/>
            <person name="Shefchek K.A."/>
            <person name="Tallon L."/>
            <person name="Das S.P."/>
            <person name="Daugherty S."/>
            <person name="Mongodin E.F."/>
        </authorList>
    </citation>
    <scope>NUCLEOTIDE SEQUENCE [LARGE SCALE GENOMIC DNA]</scope>
    <source>
        <strain evidence="10">3998T(B)3</strain>
    </source>
</reference>
<keyword evidence="4" id="KW-0812">Transmembrane</keyword>
<dbReference type="InterPro" id="IPR036942">
    <property type="entry name" value="Beta-barrel_TonB_sf"/>
</dbReference>
<evidence type="ECO:0000256" key="2">
    <source>
        <dbReference type="ARBA" id="ARBA00022448"/>
    </source>
</evidence>
<dbReference type="SUPFAM" id="SSF56935">
    <property type="entry name" value="Porins"/>
    <property type="match status" value="1"/>
</dbReference>
<evidence type="ECO:0000256" key="6">
    <source>
        <dbReference type="ARBA" id="ARBA00023136"/>
    </source>
</evidence>
<gene>
    <name evidence="9" type="ORF">M125_4995</name>
</gene>